<evidence type="ECO:0000256" key="13">
    <source>
        <dbReference type="ARBA" id="ARBA00034000"/>
    </source>
</evidence>
<feature type="domain" description="Penicillin-binding protein transpeptidase" evidence="16">
    <location>
        <begin position="342"/>
        <end position="671"/>
    </location>
</feature>
<dbReference type="GO" id="GO:0009252">
    <property type="term" value="P:peptidoglycan biosynthetic process"/>
    <property type="evidence" value="ECO:0007669"/>
    <property type="project" value="UniProtKB-UniPathway"/>
</dbReference>
<dbReference type="InterPro" id="IPR050515">
    <property type="entry name" value="Beta-lactam/transpept"/>
</dbReference>
<comment type="catalytic activity">
    <reaction evidence="13">
        <text>Preferential cleavage: (Ac)2-L-Lys-D-Ala-|-D-Ala. Also transpeptidation of peptidyl-alanyl moieties that are N-acyl substituents of D-alanine.</text>
        <dbReference type="EC" id="3.4.16.4"/>
    </reaction>
</comment>
<evidence type="ECO:0000256" key="12">
    <source>
        <dbReference type="ARBA" id="ARBA00023316"/>
    </source>
</evidence>
<dbReference type="UniPathway" id="UPA00219"/>
<feature type="domain" description="Penicillin-binding protein dimerisation" evidence="17">
    <location>
        <begin position="57"/>
        <end position="292"/>
    </location>
</feature>
<keyword evidence="7 15" id="KW-0812">Transmembrane</keyword>
<dbReference type="InterPro" id="IPR005311">
    <property type="entry name" value="PBP_dimer"/>
</dbReference>
<keyword evidence="11 15" id="KW-0472">Membrane</keyword>
<evidence type="ECO:0000256" key="1">
    <source>
        <dbReference type="ARBA" id="ARBA00004167"/>
    </source>
</evidence>
<dbReference type="Proteomes" id="UP000199334">
    <property type="component" value="Unassembled WGS sequence"/>
</dbReference>
<dbReference type="Pfam" id="PF00905">
    <property type="entry name" value="Transpeptidase"/>
    <property type="match status" value="1"/>
</dbReference>
<evidence type="ECO:0000256" key="5">
    <source>
        <dbReference type="ARBA" id="ARBA00012448"/>
    </source>
</evidence>
<dbReference type="GO" id="GO:0071972">
    <property type="term" value="F:peptidoglycan L,D-transpeptidase activity"/>
    <property type="evidence" value="ECO:0007669"/>
    <property type="project" value="TreeGrafter"/>
</dbReference>
<dbReference type="STRING" id="237069.SAMN05216498_1615"/>
<dbReference type="GO" id="GO:0071555">
    <property type="term" value="P:cell wall organization"/>
    <property type="evidence" value="ECO:0007669"/>
    <property type="project" value="UniProtKB-KW"/>
</dbReference>
<evidence type="ECO:0000313" key="19">
    <source>
        <dbReference type="Proteomes" id="UP000199334"/>
    </source>
</evidence>
<evidence type="ECO:0000256" key="10">
    <source>
        <dbReference type="ARBA" id="ARBA00022989"/>
    </source>
</evidence>
<dbReference type="EMBL" id="FNIG01000003">
    <property type="protein sequence ID" value="SDN18426.1"/>
    <property type="molecule type" value="Genomic_DNA"/>
</dbReference>
<keyword evidence="18" id="KW-0132">Cell division</keyword>
<evidence type="ECO:0000256" key="7">
    <source>
        <dbReference type="ARBA" id="ARBA00022692"/>
    </source>
</evidence>
<dbReference type="InterPro" id="IPR012338">
    <property type="entry name" value="Beta-lactam/transpept-like"/>
</dbReference>
<keyword evidence="12" id="KW-0961">Cell wall biogenesis/degradation</keyword>
<evidence type="ECO:0000256" key="9">
    <source>
        <dbReference type="ARBA" id="ARBA00022984"/>
    </source>
</evidence>
<dbReference type="PANTHER" id="PTHR30627:SF2">
    <property type="entry name" value="PEPTIDOGLYCAN D,D-TRANSPEPTIDASE MRDA"/>
    <property type="match status" value="1"/>
</dbReference>
<accession>A0A1G9ZCW6</accession>
<dbReference type="AlphaFoldDB" id="A0A1G9ZCW6"/>
<evidence type="ECO:0000256" key="2">
    <source>
        <dbReference type="ARBA" id="ARBA00004236"/>
    </source>
</evidence>
<dbReference type="EC" id="3.4.16.4" evidence="5"/>
<dbReference type="GO" id="GO:0008360">
    <property type="term" value="P:regulation of cell shape"/>
    <property type="evidence" value="ECO:0007669"/>
    <property type="project" value="UniProtKB-KW"/>
</dbReference>
<dbReference type="GO" id="GO:0008658">
    <property type="term" value="F:penicillin binding"/>
    <property type="evidence" value="ECO:0007669"/>
    <property type="project" value="InterPro"/>
</dbReference>
<keyword evidence="8" id="KW-0133">Cell shape</keyword>
<dbReference type="GO" id="GO:0009002">
    <property type="term" value="F:serine-type D-Ala-D-Ala carboxypeptidase activity"/>
    <property type="evidence" value="ECO:0007669"/>
    <property type="project" value="UniProtKB-EC"/>
</dbReference>
<dbReference type="RefSeq" id="WP_093856096.1">
    <property type="nucleotide sequence ID" value="NZ_BJVZ01000011.1"/>
</dbReference>
<keyword evidence="10 15" id="KW-1133">Transmembrane helix</keyword>
<dbReference type="SUPFAM" id="SSF56519">
    <property type="entry name" value="Penicillin binding protein dimerisation domain"/>
    <property type="match status" value="1"/>
</dbReference>
<keyword evidence="19" id="KW-1185">Reference proteome</keyword>
<evidence type="ECO:0000256" key="14">
    <source>
        <dbReference type="SAM" id="MobiDB-lite"/>
    </source>
</evidence>
<dbReference type="GO" id="GO:0051301">
    <property type="term" value="P:cell division"/>
    <property type="evidence" value="ECO:0007669"/>
    <property type="project" value="UniProtKB-KW"/>
</dbReference>
<gene>
    <name evidence="18" type="ORF">SAMN05216498_1615</name>
</gene>
<keyword evidence="18" id="KW-0131">Cell cycle</keyword>
<name>A0A1G9ZCW6_9BACI</name>
<dbReference type="GO" id="GO:0005886">
    <property type="term" value="C:plasma membrane"/>
    <property type="evidence" value="ECO:0007669"/>
    <property type="project" value="UniProtKB-SubCell"/>
</dbReference>
<proteinExistence type="inferred from homology"/>
<evidence type="ECO:0000313" key="18">
    <source>
        <dbReference type="EMBL" id="SDN18426.1"/>
    </source>
</evidence>
<dbReference type="Gene3D" id="3.40.710.10">
    <property type="entry name" value="DD-peptidase/beta-lactamase superfamily"/>
    <property type="match status" value="1"/>
</dbReference>
<evidence type="ECO:0000256" key="6">
    <source>
        <dbReference type="ARBA" id="ARBA00022475"/>
    </source>
</evidence>
<comment type="similarity">
    <text evidence="4">Belongs to the transpeptidase family.</text>
</comment>
<dbReference type="InterPro" id="IPR001460">
    <property type="entry name" value="PCN-bd_Tpept"/>
</dbReference>
<dbReference type="Gene3D" id="3.90.1310.10">
    <property type="entry name" value="Penicillin-binding protein 2a (Domain 2)"/>
    <property type="match status" value="1"/>
</dbReference>
<evidence type="ECO:0000259" key="17">
    <source>
        <dbReference type="Pfam" id="PF03717"/>
    </source>
</evidence>
<evidence type="ECO:0000256" key="11">
    <source>
        <dbReference type="ARBA" id="ARBA00023136"/>
    </source>
</evidence>
<keyword evidence="9" id="KW-0573">Peptidoglycan synthesis</keyword>
<feature type="transmembrane region" description="Helical" evidence="15">
    <location>
        <begin position="12"/>
        <end position="39"/>
    </location>
</feature>
<evidence type="ECO:0000256" key="4">
    <source>
        <dbReference type="ARBA" id="ARBA00007171"/>
    </source>
</evidence>
<sequence>MGKKKQKSHLPLRLNVLFFVIFLLFSILILQLGVVQILYGEDAQAEIDRTENVTSEIPTPRGKIYDRNGNVVVDNSLKYAITYTPQKNVQPEDNLKVAEQLSQYMKMEPDSVTERNMKDYWILKNRDEAYSRLTAEEKTLGDLEQYYAMLEDIDESDLSSISEAEMEVIAIKRELDQAIQLTPHVIKSGEDVTKEEYAVIAEHAYELPGISVSTDWSRENLFAPTLSSFIGGISDRNSGLPKDKLNYYLARNYKLNDRVGESGIEEEYELYLQGKKEIRQHVTNSDGEVIKSELIREGERGKDLMLSIDMEMQQALDQIIREEMEKVISEKPQVNRHFDKVMAVMMDPNTGEIIAVSGHRYIRGDEENAPRFRNEAYRALYDAHLPGSTVKGATILSGLDSGVIEPGTQFNDHPLQFAGSPDKSSWTSTIGVVDDIAALKESSNVYMFRTAMRLGGHWDYVHNNRLRYNGEGYSILSNYFRQFGLGVHTGVDYPFEENGFLGDDDTKGYEVLDMAIGQFENYTTLQLAQYVSTIANGGYRLEPHLVKQIHNPSDTESLGPIYKANEPTVLNKIDMDQDYLERVQEGFRQAFQEPRGTAYYKFADAPYNPAGKTGTAESAIYPGDGTKIDTINLSLVGYAPYDNPEIAFAIVAPHLGESDSHINNEIGRRLLDTYFELKEKRQQGETESDPNSEEETENVEENTETSEE</sequence>
<evidence type="ECO:0000256" key="15">
    <source>
        <dbReference type="SAM" id="Phobius"/>
    </source>
</evidence>
<comment type="pathway">
    <text evidence="3">Cell wall biogenesis; peptidoglycan biosynthesis.</text>
</comment>
<feature type="region of interest" description="Disordered" evidence="14">
    <location>
        <begin position="678"/>
        <end position="708"/>
    </location>
</feature>
<evidence type="ECO:0000256" key="3">
    <source>
        <dbReference type="ARBA" id="ARBA00004752"/>
    </source>
</evidence>
<dbReference type="Pfam" id="PF03717">
    <property type="entry name" value="PBP_dimer"/>
    <property type="match status" value="1"/>
</dbReference>
<comment type="subcellular location">
    <subcellularLocation>
        <location evidence="2">Cell membrane</location>
    </subcellularLocation>
    <subcellularLocation>
        <location evidence="1">Membrane</location>
        <topology evidence="1">Single-pass membrane protein</topology>
    </subcellularLocation>
</comment>
<dbReference type="SUPFAM" id="SSF56601">
    <property type="entry name" value="beta-lactamase/transpeptidase-like"/>
    <property type="match status" value="1"/>
</dbReference>
<evidence type="ECO:0000259" key="16">
    <source>
        <dbReference type="Pfam" id="PF00905"/>
    </source>
</evidence>
<organism evidence="18 19">
    <name type="scientific">Tenuibacillus multivorans</name>
    <dbReference type="NCBI Taxonomy" id="237069"/>
    <lineage>
        <taxon>Bacteria</taxon>
        <taxon>Bacillati</taxon>
        <taxon>Bacillota</taxon>
        <taxon>Bacilli</taxon>
        <taxon>Bacillales</taxon>
        <taxon>Bacillaceae</taxon>
        <taxon>Tenuibacillus</taxon>
    </lineage>
</organism>
<reference evidence="18 19" key="1">
    <citation type="submission" date="2016-10" db="EMBL/GenBank/DDBJ databases">
        <authorList>
            <person name="de Groot N.N."/>
        </authorList>
    </citation>
    <scope>NUCLEOTIDE SEQUENCE [LARGE SCALE GENOMIC DNA]</scope>
    <source>
        <strain evidence="18 19">CGMCC 1.3442</strain>
    </source>
</reference>
<dbReference type="InterPro" id="IPR036138">
    <property type="entry name" value="PBP_dimer_sf"/>
</dbReference>
<keyword evidence="6" id="KW-1003">Cell membrane</keyword>
<protein>
    <recommendedName>
        <fullName evidence="5">serine-type D-Ala-D-Ala carboxypeptidase</fullName>
        <ecNumber evidence="5">3.4.16.4</ecNumber>
    </recommendedName>
</protein>
<dbReference type="OrthoDB" id="9770103at2"/>
<dbReference type="PANTHER" id="PTHR30627">
    <property type="entry name" value="PEPTIDOGLYCAN D,D-TRANSPEPTIDASE"/>
    <property type="match status" value="1"/>
</dbReference>
<dbReference type="Gene3D" id="1.10.10.1230">
    <property type="entry name" value="Penicillin-binding protein, N-terminal non-catalytic domain, head sub-domain"/>
    <property type="match status" value="1"/>
</dbReference>
<evidence type="ECO:0000256" key="8">
    <source>
        <dbReference type="ARBA" id="ARBA00022960"/>
    </source>
</evidence>
<feature type="compositionally biased region" description="Acidic residues" evidence="14">
    <location>
        <begin position="686"/>
        <end position="708"/>
    </location>
</feature>